<feature type="compositionally biased region" description="Basic and acidic residues" evidence="1">
    <location>
        <begin position="150"/>
        <end position="168"/>
    </location>
</feature>
<feature type="region of interest" description="Disordered" evidence="1">
    <location>
        <begin position="197"/>
        <end position="217"/>
    </location>
</feature>
<name>A0AAE1I6B2_9NEOP</name>
<feature type="compositionally biased region" description="Basic and acidic residues" evidence="1">
    <location>
        <begin position="453"/>
        <end position="485"/>
    </location>
</feature>
<dbReference type="AlphaFoldDB" id="A0AAE1I6B2"/>
<feature type="region of interest" description="Disordered" evidence="1">
    <location>
        <begin position="127"/>
        <end position="174"/>
    </location>
</feature>
<keyword evidence="3" id="KW-1185">Reference proteome</keyword>
<feature type="region of interest" description="Disordered" evidence="1">
    <location>
        <begin position="415"/>
        <end position="503"/>
    </location>
</feature>
<feature type="compositionally biased region" description="Basic and acidic residues" evidence="1">
    <location>
        <begin position="415"/>
        <end position="434"/>
    </location>
</feature>
<accession>A0AAE1I6B2</accession>
<comment type="caution">
    <text evidence="2">The sequence shown here is derived from an EMBL/GenBank/DDBJ whole genome shotgun (WGS) entry which is preliminary data.</text>
</comment>
<dbReference type="EMBL" id="JAHWGI010001443">
    <property type="protein sequence ID" value="KAK3933054.1"/>
    <property type="molecule type" value="Genomic_DNA"/>
</dbReference>
<evidence type="ECO:0000313" key="3">
    <source>
        <dbReference type="Proteomes" id="UP001219518"/>
    </source>
</evidence>
<dbReference type="Proteomes" id="UP001219518">
    <property type="component" value="Unassembled WGS sequence"/>
</dbReference>
<feature type="compositionally biased region" description="Polar residues" evidence="1">
    <location>
        <begin position="197"/>
        <end position="210"/>
    </location>
</feature>
<reference evidence="2" key="1">
    <citation type="submission" date="2021-07" db="EMBL/GenBank/DDBJ databases">
        <authorList>
            <person name="Catto M.A."/>
            <person name="Jacobson A."/>
            <person name="Kennedy G."/>
            <person name="Labadie P."/>
            <person name="Hunt B.G."/>
            <person name="Srinivasan R."/>
        </authorList>
    </citation>
    <scope>NUCLEOTIDE SEQUENCE</scope>
    <source>
        <strain evidence="2">PL_HMW_Pooled</strain>
        <tissue evidence="2">Head</tissue>
    </source>
</reference>
<evidence type="ECO:0000256" key="1">
    <source>
        <dbReference type="SAM" id="MobiDB-lite"/>
    </source>
</evidence>
<proteinExistence type="predicted"/>
<sequence length="503" mass="56545">MDKYAFVCHLGMNRKFEIVLTDRIFLLDGNKRFPFNPRVTSSKDTLAFLDSTGKFLMRCHVVFTAESEQAVRDEVELAKAQNTRLAVPPRRSIGPTKLPVEDYLLEEEKATAKSNLLKKSLARNEVKEKRSARVIAKGNLKAKPIHTSTPKKESTTSKLSSESKDEKSSGSFLSLKSPVVDRPLDLMPKHQEMNQMHQETNANDNQSSLAKTDRVPPASSKACNYCYYEIISSNDLVEIRNEMGALKKTLSSHEETLHTICSSLKDISGKISTIKEASERKSSKHSHKCAIEEITSLVSDESPEPIPSDQVYIGDGKTISKKEMVKTERLTTYSARLTQAMSLILGNPNKYNLTGNDGFQRVTDEHHEAIHNFLNALKWKTITLKPIKVGKKSLEPLTPEYVRRTVSKYLSKLDEERRKRKSCKNETESQEDKKKSRRKNQISSDESSSETEAEVRNVKKTKIQESDEDHHGEGNASDNSDKEPDVSEVSINDIDGVDGLGSK</sequence>
<evidence type="ECO:0000313" key="2">
    <source>
        <dbReference type="EMBL" id="KAK3933054.1"/>
    </source>
</evidence>
<reference evidence="2" key="2">
    <citation type="journal article" date="2023" name="BMC Genomics">
        <title>Pest status, molecular evolution, and epigenetic factors derived from the genome assembly of Frankliniella fusca, a thysanopteran phytovirus vector.</title>
        <authorList>
            <person name="Catto M.A."/>
            <person name="Labadie P.E."/>
            <person name="Jacobson A.L."/>
            <person name="Kennedy G.G."/>
            <person name="Srinivasan R."/>
            <person name="Hunt B.G."/>
        </authorList>
    </citation>
    <scope>NUCLEOTIDE SEQUENCE</scope>
    <source>
        <strain evidence="2">PL_HMW_Pooled</strain>
    </source>
</reference>
<organism evidence="2 3">
    <name type="scientific">Frankliniella fusca</name>
    <dbReference type="NCBI Taxonomy" id="407009"/>
    <lineage>
        <taxon>Eukaryota</taxon>
        <taxon>Metazoa</taxon>
        <taxon>Ecdysozoa</taxon>
        <taxon>Arthropoda</taxon>
        <taxon>Hexapoda</taxon>
        <taxon>Insecta</taxon>
        <taxon>Pterygota</taxon>
        <taxon>Neoptera</taxon>
        <taxon>Paraneoptera</taxon>
        <taxon>Thysanoptera</taxon>
        <taxon>Terebrantia</taxon>
        <taxon>Thripoidea</taxon>
        <taxon>Thripidae</taxon>
        <taxon>Frankliniella</taxon>
    </lineage>
</organism>
<gene>
    <name evidence="2" type="ORF">KUF71_017315</name>
</gene>
<protein>
    <submittedName>
        <fullName evidence="2">Spermatogenesis-associated protein 2-like protein</fullName>
    </submittedName>
</protein>